<dbReference type="NCBIfam" id="TIGR02593">
    <property type="entry name" value="CRISPR_cas5"/>
    <property type="match status" value="1"/>
</dbReference>
<dbReference type="NCBIfam" id="TIGR01876">
    <property type="entry name" value="cas_Cas5d"/>
    <property type="match status" value="1"/>
</dbReference>
<dbReference type="Gene3D" id="3.30.70.2660">
    <property type="match status" value="1"/>
</dbReference>
<dbReference type="InterPro" id="IPR010155">
    <property type="entry name" value="CRISPR-assoc_prot_Cas5d"/>
</dbReference>
<keyword evidence="2" id="KW-0378">Hydrolase</keyword>
<dbReference type="InterPro" id="IPR021124">
    <property type="entry name" value="CRISPR-assoc_prot_Cas5"/>
</dbReference>
<keyword evidence="4" id="KW-1185">Reference proteome</keyword>
<dbReference type="GO" id="GO:0003723">
    <property type="term" value="F:RNA binding"/>
    <property type="evidence" value="ECO:0007669"/>
    <property type="project" value="UniProtKB-UniRule"/>
</dbReference>
<dbReference type="GO" id="GO:0043571">
    <property type="term" value="P:maintenance of CRISPR repeat elements"/>
    <property type="evidence" value="ECO:0007669"/>
    <property type="project" value="UniProtKB-UniRule"/>
</dbReference>
<keyword evidence="1 2" id="KW-0051">Antiviral defense</keyword>
<accession>A0A2K4ZEF0</accession>
<gene>
    <name evidence="3" type="primary">cas5</name>
    <name evidence="3" type="ORF">AMURIS_01555</name>
</gene>
<reference evidence="3 4" key="1">
    <citation type="submission" date="2018-01" db="EMBL/GenBank/DDBJ databases">
        <authorList>
            <person name="Gaut B.S."/>
            <person name="Morton B.R."/>
            <person name="Clegg M.T."/>
            <person name="Duvall M.R."/>
        </authorList>
    </citation>
    <scope>NUCLEOTIDE SEQUENCE [LARGE SCALE GENOMIC DNA]</scope>
    <source>
        <strain evidence="3">GP69</strain>
    </source>
</reference>
<dbReference type="GO" id="GO:0016787">
    <property type="term" value="F:hydrolase activity"/>
    <property type="evidence" value="ECO:0007669"/>
    <property type="project" value="UniProtKB-KW"/>
</dbReference>
<dbReference type="EC" id="3.1.-.-" evidence="2"/>
<dbReference type="Proteomes" id="UP000236311">
    <property type="component" value="Unassembled WGS sequence"/>
</dbReference>
<keyword evidence="2" id="KW-0694">RNA-binding</keyword>
<evidence type="ECO:0000256" key="2">
    <source>
        <dbReference type="PIRNR" id="PIRNR029950"/>
    </source>
</evidence>
<proteinExistence type="inferred from homology"/>
<comment type="function">
    <text evidence="2">CRISPR (clustered regularly interspaced short palindromic repeat) is an adaptive immune system that provides protection against mobile genetic elements (viruses, transposable elements and conjugative plasmids). CRISPR clusters contain spacers, sequences complementary to antecedent mobile elements, and target invading nucleic acids. CRISPR clusters are transcribed and processed into CRISPR RNA (crRNA).</text>
</comment>
<keyword evidence="2" id="KW-0255">Endonuclease</keyword>
<dbReference type="EMBL" id="OFSM01000007">
    <property type="protein sequence ID" value="SOY28841.1"/>
    <property type="molecule type" value="Genomic_DNA"/>
</dbReference>
<protein>
    <recommendedName>
        <fullName evidence="2">pre-crRNA processing endonuclease</fullName>
        <ecNumber evidence="2">3.1.-.-</ecNumber>
    </recommendedName>
</protein>
<evidence type="ECO:0000313" key="3">
    <source>
        <dbReference type="EMBL" id="SOY28841.1"/>
    </source>
</evidence>
<dbReference type="GO" id="GO:0051607">
    <property type="term" value="P:defense response to virus"/>
    <property type="evidence" value="ECO:0007669"/>
    <property type="project" value="UniProtKB-UniRule"/>
</dbReference>
<dbReference type="RefSeq" id="WP_103238924.1">
    <property type="nucleotide sequence ID" value="NZ_JANJZD010000014.1"/>
</dbReference>
<comment type="similarity">
    <text evidence="2">Belongs to the CRISPR-associated protein Cas5 family. Subtype I-C/Dvulg subfamily.</text>
</comment>
<name>A0A2K4ZEF0_9FIRM</name>
<keyword evidence="2" id="KW-0540">Nuclease</keyword>
<organism evidence="3 4">
    <name type="scientific">Acetatifactor muris</name>
    <dbReference type="NCBI Taxonomy" id="879566"/>
    <lineage>
        <taxon>Bacteria</taxon>
        <taxon>Bacillati</taxon>
        <taxon>Bacillota</taxon>
        <taxon>Clostridia</taxon>
        <taxon>Lachnospirales</taxon>
        <taxon>Lachnospiraceae</taxon>
        <taxon>Acetatifactor</taxon>
    </lineage>
</organism>
<dbReference type="GO" id="GO:0004519">
    <property type="term" value="F:endonuclease activity"/>
    <property type="evidence" value="ECO:0007669"/>
    <property type="project" value="UniProtKB-UniRule"/>
</dbReference>
<evidence type="ECO:0000256" key="1">
    <source>
        <dbReference type="ARBA" id="ARBA00023118"/>
    </source>
</evidence>
<dbReference type="OrthoDB" id="5621871at2"/>
<dbReference type="Pfam" id="PF09704">
    <property type="entry name" value="Cas_Cas5d"/>
    <property type="match status" value="1"/>
</dbReference>
<sequence length="230" mass="26270">MSKNPSATIEVWGDFALWTRPESKVERMTYAVPTPGAIRGLLSSIYSKPPEFYWQVRRIEVLSPIRYISFKRNEVKSKMMKIPQANSLKACIDIEDDRTQRQSVVLQDVRYRITAEIVPRAAYGHAPGNLMDQFERRVKRGQAFMQPCMGTREFPAYFEWGSGPGEPVDVTMDLGLMVYDVFNLHKWSVTKQAEPEVSLFHAHLNRGVLEVPPYDSPEVLKGGKEPGEYA</sequence>
<dbReference type="AlphaFoldDB" id="A0A2K4ZEF0"/>
<dbReference type="PIRSF" id="PIRSF029950">
    <property type="entry name" value="Cas_CT1134"/>
    <property type="match status" value="1"/>
</dbReference>
<dbReference type="InterPro" id="IPR013422">
    <property type="entry name" value="CRISPR-assoc_prot_Cas5_N"/>
</dbReference>
<evidence type="ECO:0000313" key="4">
    <source>
        <dbReference type="Proteomes" id="UP000236311"/>
    </source>
</evidence>